<evidence type="ECO:0000259" key="3">
    <source>
        <dbReference type="Pfam" id="PF00144"/>
    </source>
</evidence>
<dbReference type="InterPro" id="IPR001466">
    <property type="entry name" value="Beta-lactam-related"/>
</dbReference>
<keyword evidence="1" id="KW-1133">Transmembrane helix</keyword>
<comment type="caution">
    <text evidence="4">The sequence shown here is derived from an EMBL/GenBank/DDBJ whole genome shotgun (WGS) entry which is preliminary data.</text>
</comment>
<name>A0A8S8X9X4_9PROT</name>
<dbReference type="PANTHER" id="PTHR46825">
    <property type="entry name" value="D-ALANYL-D-ALANINE-CARBOXYPEPTIDASE/ENDOPEPTIDASE AMPH"/>
    <property type="match status" value="1"/>
</dbReference>
<gene>
    <name evidence="4" type="ORF">TMPK1_03640</name>
</gene>
<keyword evidence="5" id="KW-1185">Reference proteome</keyword>
<dbReference type="InterPro" id="IPR012338">
    <property type="entry name" value="Beta-lactam/transpept-like"/>
</dbReference>
<evidence type="ECO:0000313" key="5">
    <source>
        <dbReference type="Proteomes" id="UP000681075"/>
    </source>
</evidence>
<evidence type="ECO:0000256" key="2">
    <source>
        <dbReference type="SAM" id="SignalP"/>
    </source>
</evidence>
<feature type="domain" description="Beta-lactamase-related" evidence="3">
    <location>
        <begin position="47"/>
        <end position="359"/>
    </location>
</feature>
<feature type="transmembrane region" description="Helical" evidence="1">
    <location>
        <begin position="609"/>
        <end position="631"/>
    </location>
</feature>
<keyword evidence="1" id="KW-0812">Transmembrane</keyword>
<proteinExistence type="predicted"/>
<dbReference type="EMBL" id="BOPV01000001">
    <property type="protein sequence ID" value="GIL38127.1"/>
    <property type="molecule type" value="Genomic_DNA"/>
</dbReference>
<accession>A0A8S8X9X4</accession>
<dbReference type="Gene3D" id="3.40.710.10">
    <property type="entry name" value="DD-peptidase/beta-lactamase superfamily"/>
    <property type="match status" value="1"/>
</dbReference>
<dbReference type="AlphaFoldDB" id="A0A8S8X9X4"/>
<keyword evidence="2" id="KW-0732">Signal</keyword>
<organism evidence="4 5">
    <name type="scientific">Roseiterribacter gracilis</name>
    <dbReference type="NCBI Taxonomy" id="2812848"/>
    <lineage>
        <taxon>Bacteria</taxon>
        <taxon>Pseudomonadati</taxon>
        <taxon>Pseudomonadota</taxon>
        <taxon>Alphaproteobacteria</taxon>
        <taxon>Rhodospirillales</taxon>
        <taxon>Roseiterribacteraceae</taxon>
        <taxon>Roseiterribacter</taxon>
    </lineage>
</organism>
<sequence>MRRAATRWILVALAALVSTAATAQTAQPLTAADLNSWLDGYIPYALRSGDYAGIGVVVVRGNEVLAQRGWGFADVQSERPVDPERTLFRTGSVGKLFTWTAVMQLVEQGKLDLDADVNQYLDFKLPSPQKVTMRHLMTHTPGYEERIKHLETDDPQRLVKLEDYVKRWAPAQIYAPGSTIAYCNYGVTLAGYIVQRLTGVPYDTYIEQNVFAPLGMTRSASSQPVPAQFTPDLSSGYRRASQPAQPFENFGVGPAGGHSTTVADMARFMRAYLGGGQLDNAAILKPATVERMWTPTYAAMKQLPAMGLGFFRDDRNGRVVYGHAGDSQYFHASLQMVPEDKIGFYFVTNSTGRDPAAGALRGAVFHDFMDRYFPDAAAPPPTEATAAAHAQAIAGRYWSSRRASSNFMSLLSLLGEMTVVPMPDGTIAVSALPGLNGEPKRWRETAPFVWREVGGTSRIAARVEDGRVAAFATDDHPLADVGLRAPPALSASWNLPLVLFSLAVLALTLLVRPVRAVLRRRARAPFPLQGRAALRHRLVGASALVGLLFVGGFFFVVLQIGNGLSVFDSGLDPVLRVLQLFGLLAIAGAGVALWNLRESFRAPGWWRRAGALVFTIACLDIVWVGFAYKLLRVSLEY</sequence>
<reference evidence="4" key="1">
    <citation type="submission" date="2021-02" db="EMBL/GenBank/DDBJ databases">
        <title>Genome sequence of Rhodospirillales sp. strain TMPK1 isolated from soil.</title>
        <authorList>
            <person name="Nakai R."/>
            <person name="Kusada H."/>
            <person name="Tamaki H."/>
        </authorList>
    </citation>
    <scope>NUCLEOTIDE SEQUENCE</scope>
    <source>
        <strain evidence="4">TMPK1</strain>
    </source>
</reference>
<dbReference type="InterPro" id="IPR050491">
    <property type="entry name" value="AmpC-like"/>
</dbReference>
<dbReference type="Pfam" id="PF00144">
    <property type="entry name" value="Beta-lactamase"/>
    <property type="match status" value="1"/>
</dbReference>
<dbReference type="PANTHER" id="PTHR46825:SF9">
    <property type="entry name" value="BETA-LACTAMASE-RELATED DOMAIN-CONTAINING PROTEIN"/>
    <property type="match status" value="1"/>
</dbReference>
<dbReference type="Proteomes" id="UP000681075">
    <property type="component" value="Unassembled WGS sequence"/>
</dbReference>
<feature type="signal peptide" evidence="2">
    <location>
        <begin position="1"/>
        <end position="23"/>
    </location>
</feature>
<feature type="transmembrane region" description="Helical" evidence="1">
    <location>
        <begin position="493"/>
        <end position="511"/>
    </location>
</feature>
<feature type="transmembrane region" description="Helical" evidence="1">
    <location>
        <begin position="578"/>
        <end position="597"/>
    </location>
</feature>
<keyword evidence="1" id="KW-0472">Membrane</keyword>
<feature type="chain" id="PRO_5035835554" description="Beta-lactamase-related domain-containing protein" evidence="2">
    <location>
        <begin position="24"/>
        <end position="637"/>
    </location>
</feature>
<protein>
    <recommendedName>
        <fullName evidence="3">Beta-lactamase-related domain-containing protein</fullName>
    </recommendedName>
</protein>
<feature type="transmembrane region" description="Helical" evidence="1">
    <location>
        <begin position="538"/>
        <end position="558"/>
    </location>
</feature>
<evidence type="ECO:0000313" key="4">
    <source>
        <dbReference type="EMBL" id="GIL38127.1"/>
    </source>
</evidence>
<dbReference type="RefSeq" id="WP_420241081.1">
    <property type="nucleotide sequence ID" value="NZ_BOPV01000001.1"/>
</dbReference>
<dbReference type="SUPFAM" id="SSF56601">
    <property type="entry name" value="beta-lactamase/transpeptidase-like"/>
    <property type="match status" value="1"/>
</dbReference>
<evidence type="ECO:0000256" key="1">
    <source>
        <dbReference type="SAM" id="Phobius"/>
    </source>
</evidence>